<accession>A0ABT8YAH4</accession>
<evidence type="ECO:0000256" key="1">
    <source>
        <dbReference type="SAM" id="Phobius"/>
    </source>
</evidence>
<feature type="transmembrane region" description="Helical" evidence="1">
    <location>
        <begin position="64"/>
        <end position="86"/>
    </location>
</feature>
<dbReference type="RefSeq" id="WP_303543255.1">
    <property type="nucleotide sequence ID" value="NZ_JAUOTP010000005.1"/>
</dbReference>
<keyword evidence="1" id="KW-0812">Transmembrane</keyword>
<protein>
    <submittedName>
        <fullName evidence="2">Uncharacterized protein</fullName>
    </submittedName>
</protein>
<evidence type="ECO:0000313" key="2">
    <source>
        <dbReference type="EMBL" id="MDO6415326.1"/>
    </source>
</evidence>
<feature type="transmembrane region" description="Helical" evidence="1">
    <location>
        <begin position="106"/>
        <end position="124"/>
    </location>
</feature>
<dbReference type="EMBL" id="JAUOTP010000005">
    <property type="protein sequence ID" value="MDO6415326.1"/>
    <property type="molecule type" value="Genomic_DNA"/>
</dbReference>
<proteinExistence type="predicted"/>
<reference evidence="2" key="1">
    <citation type="submission" date="2023-07" db="EMBL/GenBank/DDBJ databases">
        <authorList>
            <person name="Kim M."/>
        </authorList>
    </citation>
    <scope>NUCLEOTIDE SEQUENCE</scope>
    <source>
        <strain evidence="2">BIUV-7</strain>
    </source>
</reference>
<comment type="caution">
    <text evidence="2">The sequence shown here is derived from an EMBL/GenBank/DDBJ whole genome shotgun (WGS) entry which is preliminary data.</text>
</comment>
<keyword evidence="1" id="KW-1133">Transmembrane helix</keyword>
<dbReference type="Proteomes" id="UP001169764">
    <property type="component" value="Unassembled WGS sequence"/>
</dbReference>
<organism evidence="2 3">
    <name type="scientific">Sphingomonas natans</name>
    <dbReference type="NCBI Taxonomy" id="3063330"/>
    <lineage>
        <taxon>Bacteria</taxon>
        <taxon>Pseudomonadati</taxon>
        <taxon>Pseudomonadota</taxon>
        <taxon>Alphaproteobacteria</taxon>
        <taxon>Sphingomonadales</taxon>
        <taxon>Sphingomonadaceae</taxon>
        <taxon>Sphingomonas</taxon>
    </lineage>
</organism>
<evidence type="ECO:0000313" key="3">
    <source>
        <dbReference type="Proteomes" id="UP001169764"/>
    </source>
</evidence>
<gene>
    <name evidence="2" type="ORF">Q4F19_13110</name>
</gene>
<sequence>MISVVINVVLSIGFFVGLFGTRGPFALGAVGPDFFPQSFMVALMGTLVPSLIANRRLGGGIRPIVLRCLGIAILSAAIAGGLGWRWFATHPATLLPLASMLPLKAVFGGILAAIVTPIALRLLFNSAQQAKP</sequence>
<feature type="transmembrane region" description="Helical" evidence="1">
    <location>
        <begin position="38"/>
        <end position="57"/>
    </location>
</feature>
<name>A0ABT8YAH4_9SPHN</name>
<keyword evidence="3" id="KW-1185">Reference proteome</keyword>
<keyword evidence="1" id="KW-0472">Membrane</keyword>